<dbReference type="SUPFAM" id="SSF46955">
    <property type="entry name" value="Putative DNA-binding domain"/>
    <property type="match status" value="1"/>
</dbReference>
<dbReference type="InterPro" id="IPR009061">
    <property type="entry name" value="DNA-bd_dom_put_sf"/>
</dbReference>
<comment type="caution">
    <text evidence="2">The sequence shown here is derived from an EMBL/GenBank/DDBJ whole genome shotgun (WGS) entry which is preliminary data.</text>
</comment>
<dbReference type="Proteomes" id="UP000680348">
    <property type="component" value="Unassembled WGS sequence"/>
</dbReference>
<keyword evidence="3" id="KW-1185">Reference proteome</keyword>
<dbReference type="Gene3D" id="1.10.1660.10">
    <property type="match status" value="1"/>
</dbReference>
<feature type="domain" description="Helix-turn-helix" evidence="1">
    <location>
        <begin position="12"/>
        <end position="56"/>
    </location>
</feature>
<evidence type="ECO:0000259" key="1">
    <source>
        <dbReference type="Pfam" id="PF12728"/>
    </source>
</evidence>
<dbReference type="AlphaFoldDB" id="A0A942DZ30"/>
<dbReference type="Pfam" id="PF12728">
    <property type="entry name" value="HTH_17"/>
    <property type="match status" value="1"/>
</dbReference>
<dbReference type="InterPro" id="IPR041657">
    <property type="entry name" value="HTH_17"/>
</dbReference>
<dbReference type="RefSeq" id="WP_188255604.1">
    <property type="nucleotide sequence ID" value="NZ_JABVCF010000008.1"/>
</dbReference>
<gene>
    <name evidence="2" type="ORF">KEU06_15610</name>
</gene>
<dbReference type="EMBL" id="JAGWCR010000008">
    <property type="protein sequence ID" value="MBS3650038.1"/>
    <property type="molecule type" value="Genomic_DNA"/>
</dbReference>
<accession>A0A942DZ30</accession>
<organism evidence="2 3">
    <name type="scientific">Pseudaminobacter soli</name>
    <name type="common">ex Zhang et al. 2022</name>
    <dbReference type="NCBI Taxonomy" id="2831468"/>
    <lineage>
        <taxon>Bacteria</taxon>
        <taxon>Pseudomonadati</taxon>
        <taxon>Pseudomonadota</taxon>
        <taxon>Alphaproteobacteria</taxon>
        <taxon>Hyphomicrobiales</taxon>
        <taxon>Phyllobacteriaceae</taxon>
        <taxon>Pseudaminobacter</taxon>
    </lineage>
</organism>
<evidence type="ECO:0000313" key="3">
    <source>
        <dbReference type="Proteomes" id="UP000680348"/>
    </source>
</evidence>
<protein>
    <submittedName>
        <fullName evidence="2">Helix-turn-helix domain-containing protein</fullName>
    </submittedName>
</protein>
<evidence type="ECO:0000313" key="2">
    <source>
        <dbReference type="EMBL" id="MBS3650038.1"/>
    </source>
</evidence>
<proteinExistence type="predicted"/>
<sequence length="62" mass="7322">MLTYENLRRAPWVTIAEAASMLGVSTRTVRRWQAAGRMPKRFRRSRQLTYLREDVLSLRGKL</sequence>
<name>A0A942DZ30_9HYPH</name>
<reference evidence="2" key="1">
    <citation type="submission" date="2021-04" db="EMBL/GenBank/DDBJ databases">
        <title>Pseudaminobacter soli sp. nov., isolated from paddy soil contaminated by heavy metals.</title>
        <authorList>
            <person name="Zhang K."/>
        </authorList>
    </citation>
    <scope>NUCLEOTIDE SEQUENCE</scope>
    <source>
        <strain evidence="2">19-2017</strain>
    </source>
</reference>